<protein>
    <submittedName>
        <fullName evidence="1">Uncharacterized protein</fullName>
    </submittedName>
</protein>
<accession>A0AAV7BR84</accession>
<gene>
    <name evidence="1" type="ORF">GDO81_009364</name>
</gene>
<comment type="caution">
    <text evidence="1">The sequence shown here is derived from an EMBL/GenBank/DDBJ whole genome shotgun (WGS) entry which is preliminary data.</text>
</comment>
<dbReference type="EMBL" id="WNYA01000004">
    <property type="protein sequence ID" value="KAG8574846.1"/>
    <property type="molecule type" value="Genomic_DNA"/>
</dbReference>
<sequence>MSQYKIANFSNPIPGHLAGITTHWRSQYHYPCLINCKSKCCASYGKDRDPELQPPILYEPKCTLLSPVLLFIQIEKFRGFNSTRAIYLTLSGGK</sequence>
<proteinExistence type="predicted"/>
<evidence type="ECO:0000313" key="1">
    <source>
        <dbReference type="EMBL" id="KAG8574846.1"/>
    </source>
</evidence>
<dbReference type="AlphaFoldDB" id="A0AAV7BR84"/>
<reference evidence="1" key="1">
    <citation type="thesis" date="2020" institute="ProQuest LLC" country="789 East Eisenhower Parkway, Ann Arbor, MI, USA">
        <title>Comparative Genomics and Chromosome Evolution.</title>
        <authorList>
            <person name="Mudd A.B."/>
        </authorList>
    </citation>
    <scope>NUCLEOTIDE SEQUENCE</scope>
    <source>
        <strain evidence="1">237g6f4</strain>
        <tissue evidence="1">Blood</tissue>
    </source>
</reference>
<dbReference type="Proteomes" id="UP000824782">
    <property type="component" value="Unassembled WGS sequence"/>
</dbReference>
<name>A0AAV7BR84_ENGPU</name>
<organism evidence="1 2">
    <name type="scientific">Engystomops pustulosus</name>
    <name type="common">Tungara frog</name>
    <name type="synonym">Physalaemus pustulosus</name>
    <dbReference type="NCBI Taxonomy" id="76066"/>
    <lineage>
        <taxon>Eukaryota</taxon>
        <taxon>Metazoa</taxon>
        <taxon>Chordata</taxon>
        <taxon>Craniata</taxon>
        <taxon>Vertebrata</taxon>
        <taxon>Euteleostomi</taxon>
        <taxon>Amphibia</taxon>
        <taxon>Batrachia</taxon>
        <taxon>Anura</taxon>
        <taxon>Neobatrachia</taxon>
        <taxon>Hyloidea</taxon>
        <taxon>Leptodactylidae</taxon>
        <taxon>Leiuperinae</taxon>
        <taxon>Engystomops</taxon>
    </lineage>
</organism>
<keyword evidence="2" id="KW-1185">Reference proteome</keyword>
<evidence type="ECO:0000313" key="2">
    <source>
        <dbReference type="Proteomes" id="UP000824782"/>
    </source>
</evidence>